<proteinExistence type="predicted"/>
<dbReference type="Proteomes" id="UP000237344">
    <property type="component" value="Unassembled WGS sequence"/>
</dbReference>
<feature type="compositionally biased region" description="Basic and acidic residues" evidence="1">
    <location>
        <begin position="1"/>
        <end position="10"/>
    </location>
</feature>
<accession>A0A2S3VX59</accession>
<keyword evidence="3" id="KW-1185">Reference proteome</keyword>
<organism evidence="2 3">
    <name type="scientific">Novacetimonas maltaceti</name>
    <dbReference type="NCBI Taxonomy" id="1203393"/>
    <lineage>
        <taxon>Bacteria</taxon>
        <taxon>Pseudomonadati</taxon>
        <taxon>Pseudomonadota</taxon>
        <taxon>Alphaproteobacteria</taxon>
        <taxon>Acetobacterales</taxon>
        <taxon>Acetobacteraceae</taxon>
        <taxon>Novacetimonas</taxon>
    </lineage>
</organism>
<evidence type="ECO:0000313" key="2">
    <source>
        <dbReference type="EMBL" id="POF61209.1"/>
    </source>
</evidence>
<dbReference type="AlphaFoldDB" id="A0A2S3VX59"/>
<gene>
    <name evidence="2" type="ORF">KMAL_31740</name>
</gene>
<name>A0A2S3VX59_9PROT</name>
<comment type="caution">
    <text evidence="2">The sequence shown here is derived from an EMBL/GenBank/DDBJ whole genome shotgun (WGS) entry which is preliminary data.</text>
</comment>
<evidence type="ECO:0000256" key="1">
    <source>
        <dbReference type="SAM" id="MobiDB-lite"/>
    </source>
</evidence>
<protein>
    <submittedName>
        <fullName evidence="2">Uncharacterized protein</fullName>
    </submittedName>
</protein>
<dbReference type="EMBL" id="POTC01000103">
    <property type="protein sequence ID" value="POF61209.1"/>
    <property type="molecule type" value="Genomic_DNA"/>
</dbReference>
<evidence type="ECO:0000313" key="3">
    <source>
        <dbReference type="Proteomes" id="UP000237344"/>
    </source>
</evidence>
<feature type="region of interest" description="Disordered" evidence="1">
    <location>
        <begin position="1"/>
        <end position="33"/>
    </location>
</feature>
<reference evidence="2 3" key="1">
    <citation type="submission" date="2018-01" db="EMBL/GenBank/DDBJ databases">
        <title>Draft Genome Sequence of Komagataeibacter maltaceti LMG 1529, a Vinegar Producing Acetic Acid Bacterium Isolated from Malt Vinegar Brewery Acetifiers.</title>
        <authorList>
            <person name="Zhang Q."/>
            <person name="Hollensteiner J."/>
            <person name="Poehlein A."/>
            <person name="Daniel R."/>
        </authorList>
    </citation>
    <scope>NUCLEOTIDE SEQUENCE [LARGE SCALE GENOMIC DNA]</scope>
    <source>
        <strain evidence="2 3">LMG 1529</strain>
    </source>
</reference>
<sequence>MPGERGRDAESSGQAAATRDTMVLLPPPNNILK</sequence>